<dbReference type="SUPFAM" id="SSF54211">
    <property type="entry name" value="Ribosomal protein S5 domain 2-like"/>
    <property type="match status" value="1"/>
</dbReference>
<protein>
    <submittedName>
        <fullName evidence="3">Magnesium chelatase family protein</fullName>
    </submittedName>
</protein>
<dbReference type="Pfam" id="PF01078">
    <property type="entry name" value="Mg_chelatase"/>
    <property type="match status" value="1"/>
</dbReference>
<dbReference type="Pfam" id="PF13541">
    <property type="entry name" value="ChlI"/>
    <property type="match status" value="1"/>
</dbReference>
<dbReference type="InterPro" id="IPR025158">
    <property type="entry name" value="Mg_chelat-rel_C"/>
</dbReference>
<dbReference type="Proteomes" id="UP000237752">
    <property type="component" value="Unassembled WGS sequence"/>
</dbReference>
<evidence type="ECO:0000259" key="2">
    <source>
        <dbReference type="SMART" id="SM00382"/>
    </source>
</evidence>
<dbReference type="RefSeq" id="WP_106347696.1">
    <property type="nucleotide sequence ID" value="NZ_PVUE01000002.1"/>
</dbReference>
<dbReference type="OrthoDB" id="9813147at2"/>
<organism evidence="3 4">
    <name type="scientific">Antricoccus suffuscus</name>
    <dbReference type="NCBI Taxonomy" id="1629062"/>
    <lineage>
        <taxon>Bacteria</taxon>
        <taxon>Bacillati</taxon>
        <taxon>Actinomycetota</taxon>
        <taxon>Actinomycetes</taxon>
        <taxon>Geodermatophilales</taxon>
        <taxon>Antricoccaceae</taxon>
        <taxon>Antricoccus</taxon>
    </lineage>
</organism>
<sequence length="512" mass="54231">MLGTTLSIALDGVSGIPVYVECHIGGGLPGVKVVGLPDVSINESRDRVRAALANSGHKWRNSKVTFNLAPAHVRKTGTSFDVAMAVAVLIAYEKIKTRQVEGTVFFGELGLDGKLRSVRGALPALLAASRAGFRRMILPSENRAEATIPLGDGRDMEVLCAPTLQDVVAHLQGEESAVESVAVEHHHIAPSVPDLSDVRGQGVGRRALEVAAAGAHHLLFSGPPGAGKTMLASRLPGILPPLAEDEALEVTSIHSLAGMIDPSAPFCRFPPFEAPHHGATAAAIIGGGSGLIRPGAASCAHRGVLFLDEAPEFARHVLDQLRQPLESGSITVHRARGVTTFPARFQLILAANPCPCASAAGDSECVCSSIVRRRYLAKLSGPLLDRIDLTIGLLPASRHQLLDHDTNEESSKTVLARVIEARERAAHRWAESGAVLNSQVPSHVLRRHWRPSGEARGILEKAYDAGLISGRGYERTLRVAWTIADLAGRGEPAYGDVAEALGFRNRATGMAA</sequence>
<evidence type="ECO:0000313" key="4">
    <source>
        <dbReference type="Proteomes" id="UP000237752"/>
    </source>
</evidence>
<dbReference type="SMART" id="SM00382">
    <property type="entry name" value="AAA"/>
    <property type="match status" value="1"/>
</dbReference>
<dbReference type="InterPro" id="IPR014721">
    <property type="entry name" value="Ribsml_uS5_D2-typ_fold_subgr"/>
</dbReference>
<comment type="caution">
    <text evidence="3">The sequence shown here is derived from an EMBL/GenBank/DDBJ whole genome shotgun (WGS) entry which is preliminary data.</text>
</comment>
<dbReference type="Gene3D" id="3.30.230.10">
    <property type="match status" value="1"/>
</dbReference>
<dbReference type="SUPFAM" id="SSF52540">
    <property type="entry name" value="P-loop containing nucleoside triphosphate hydrolases"/>
    <property type="match status" value="1"/>
</dbReference>
<dbReference type="InterPro" id="IPR020568">
    <property type="entry name" value="Ribosomal_Su5_D2-typ_SF"/>
</dbReference>
<dbReference type="NCBIfam" id="TIGR00368">
    <property type="entry name" value="YifB family Mg chelatase-like AAA ATPase"/>
    <property type="match status" value="1"/>
</dbReference>
<evidence type="ECO:0000256" key="1">
    <source>
        <dbReference type="ARBA" id="ARBA00006354"/>
    </source>
</evidence>
<evidence type="ECO:0000313" key="3">
    <source>
        <dbReference type="EMBL" id="PRZ43543.1"/>
    </source>
</evidence>
<dbReference type="InterPro" id="IPR045006">
    <property type="entry name" value="CHLI-like"/>
</dbReference>
<dbReference type="InterPro" id="IPR027417">
    <property type="entry name" value="P-loop_NTPase"/>
</dbReference>
<dbReference type="Gene3D" id="3.40.50.300">
    <property type="entry name" value="P-loop containing nucleotide triphosphate hydrolases"/>
    <property type="match status" value="1"/>
</dbReference>
<reference evidence="3 4" key="1">
    <citation type="submission" date="2018-03" db="EMBL/GenBank/DDBJ databases">
        <title>Genomic Encyclopedia of Archaeal and Bacterial Type Strains, Phase II (KMG-II): from individual species to whole genera.</title>
        <authorList>
            <person name="Goeker M."/>
        </authorList>
    </citation>
    <scope>NUCLEOTIDE SEQUENCE [LARGE SCALE GENOMIC DNA]</scope>
    <source>
        <strain evidence="3 4">DSM 100065</strain>
    </source>
</reference>
<dbReference type="InterPro" id="IPR004482">
    <property type="entry name" value="Mg_chelat-rel"/>
</dbReference>
<dbReference type="PANTHER" id="PTHR32039">
    <property type="entry name" value="MAGNESIUM-CHELATASE SUBUNIT CHLI"/>
    <property type="match status" value="1"/>
</dbReference>
<dbReference type="Pfam" id="PF13335">
    <property type="entry name" value="Mg_chelatase_C"/>
    <property type="match status" value="1"/>
</dbReference>
<feature type="domain" description="AAA+ ATPase" evidence="2">
    <location>
        <begin position="214"/>
        <end position="397"/>
    </location>
</feature>
<keyword evidence="4" id="KW-1185">Reference proteome</keyword>
<dbReference type="AlphaFoldDB" id="A0A2T1A4M1"/>
<dbReference type="InterPro" id="IPR003593">
    <property type="entry name" value="AAA+_ATPase"/>
</dbReference>
<proteinExistence type="inferred from homology"/>
<dbReference type="PANTHER" id="PTHR32039:SF7">
    <property type="entry name" value="COMPETENCE PROTEIN COMM"/>
    <property type="match status" value="1"/>
</dbReference>
<name>A0A2T1A4M1_9ACTN</name>
<dbReference type="GO" id="GO:0005524">
    <property type="term" value="F:ATP binding"/>
    <property type="evidence" value="ECO:0007669"/>
    <property type="project" value="InterPro"/>
</dbReference>
<dbReference type="InterPro" id="IPR000523">
    <property type="entry name" value="Mg_chelatse_chII-like_cat_dom"/>
</dbReference>
<accession>A0A2T1A4M1</accession>
<dbReference type="EMBL" id="PVUE01000002">
    <property type="protein sequence ID" value="PRZ43543.1"/>
    <property type="molecule type" value="Genomic_DNA"/>
</dbReference>
<comment type="similarity">
    <text evidence="1">Belongs to the Mg-chelatase subunits D/I family. ComM subfamily.</text>
</comment>
<gene>
    <name evidence="3" type="ORF">CLV47_102231</name>
</gene>